<dbReference type="EMBL" id="MU118173">
    <property type="protein sequence ID" value="KAF9643953.1"/>
    <property type="molecule type" value="Genomic_DNA"/>
</dbReference>
<proteinExistence type="predicted"/>
<keyword evidence="2" id="KW-1185">Reference proteome</keyword>
<reference evidence="1" key="2">
    <citation type="journal article" date="2020" name="Nat. Commun.">
        <title>Large-scale genome sequencing of mycorrhizal fungi provides insights into the early evolution of symbiotic traits.</title>
        <authorList>
            <person name="Miyauchi S."/>
            <person name="Kiss E."/>
            <person name="Kuo A."/>
            <person name="Drula E."/>
            <person name="Kohler A."/>
            <person name="Sanchez-Garcia M."/>
            <person name="Morin E."/>
            <person name="Andreopoulos B."/>
            <person name="Barry K.W."/>
            <person name="Bonito G."/>
            <person name="Buee M."/>
            <person name="Carver A."/>
            <person name="Chen C."/>
            <person name="Cichocki N."/>
            <person name="Clum A."/>
            <person name="Culley D."/>
            <person name="Crous P.W."/>
            <person name="Fauchery L."/>
            <person name="Girlanda M."/>
            <person name="Hayes R.D."/>
            <person name="Keri Z."/>
            <person name="LaButti K."/>
            <person name="Lipzen A."/>
            <person name="Lombard V."/>
            <person name="Magnuson J."/>
            <person name="Maillard F."/>
            <person name="Murat C."/>
            <person name="Nolan M."/>
            <person name="Ohm R.A."/>
            <person name="Pangilinan J."/>
            <person name="Pereira M.F."/>
            <person name="Perotto S."/>
            <person name="Peter M."/>
            <person name="Pfister S."/>
            <person name="Riley R."/>
            <person name="Sitrit Y."/>
            <person name="Stielow J.B."/>
            <person name="Szollosi G."/>
            <person name="Zifcakova L."/>
            <person name="Stursova M."/>
            <person name="Spatafora J.W."/>
            <person name="Tedersoo L."/>
            <person name="Vaario L.M."/>
            <person name="Yamada A."/>
            <person name="Yan M."/>
            <person name="Wang P."/>
            <person name="Xu J."/>
            <person name="Bruns T."/>
            <person name="Baldrian P."/>
            <person name="Vilgalys R."/>
            <person name="Dunand C."/>
            <person name="Henrissat B."/>
            <person name="Grigoriev I.V."/>
            <person name="Hibbett D."/>
            <person name="Nagy L.G."/>
            <person name="Martin F.M."/>
        </authorList>
    </citation>
    <scope>NUCLEOTIDE SEQUENCE</scope>
    <source>
        <strain evidence="1">P2</strain>
    </source>
</reference>
<dbReference type="Proteomes" id="UP000886501">
    <property type="component" value="Unassembled WGS sequence"/>
</dbReference>
<name>A0ACB6Z3I6_THEGA</name>
<reference evidence="1" key="1">
    <citation type="submission" date="2019-10" db="EMBL/GenBank/DDBJ databases">
        <authorList>
            <consortium name="DOE Joint Genome Institute"/>
            <person name="Kuo A."/>
            <person name="Miyauchi S."/>
            <person name="Kiss E."/>
            <person name="Drula E."/>
            <person name="Kohler A."/>
            <person name="Sanchez-Garcia M."/>
            <person name="Andreopoulos B."/>
            <person name="Barry K.W."/>
            <person name="Bonito G."/>
            <person name="Buee M."/>
            <person name="Carver A."/>
            <person name="Chen C."/>
            <person name="Cichocki N."/>
            <person name="Clum A."/>
            <person name="Culley D."/>
            <person name="Crous P.W."/>
            <person name="Fauchery L."/>
            <person name="Girlanda M."/>
            <person name="Hayes R."/>
            <person name="Keri Z."/>
            <person name="Labutti K."/>
            <person name="Lipzen A."/>
            <person name="Lombard V."/>
            <person name="Magnuson J."/>
            <person name="Maillard F."/>
            <person name="Morin E."/>
            <person name="Murat C."/>
            <person name="Nolan M."/>
            <person name="Ohm R."/>
            <person name="Pangilinan J."/>
            <person name="Pereira M."/>
            <person name="Perotto S."/>
            <person name="Peter M."/>
            <person name="Riley R."/>
            <person name="Sitrit Y."/>
            <person name="Stielow B."/>
            <person name="Szollosi G."/>
            <person name="Zifcakova L."/>
            <person name="Stursova M."/>
            <person name="Spatafora J.W."/>
            <person name="Tedersoo L."/>
            <person name="Vaario L.-M."/>
            <person name="Yamada A."/>
            <person name="Yan M."/>
            <person name="Wang P."/>
            <person name="Xu J."/>
            <person name="Bruns T."/>
            <person name="Baldrian P."/>
            <person name="Vilgalys R."/>
            <person name="Henrissat B."/>
            <person name="Grigoriev I.V."/>
            <person name="Hibbett D."/>
            <person name="Nagy L.G."/>
            <person name="Martin F.M."/>
        </authorList>
    </citation>
    <scope>NUCLEOTIDE SEQUENCE</scope>
    <source>
        <strain evidence="1">P2</strain>
    </source>
</reference>
<protein>
    <submittedName>
        <fullName evidence="1">Uncharacterized protein</fullName>
    </submittedName>
</protein>
<evidence type="ECO:0000313" key="1">
    <source>
        <dbReference type="EMBL" id="KAF9643953.1"/>
    </source>
</evidence>
<gene>
    <name evidence="1" type="ORF">BDM02DRAFT_3191056</name>
</gene>
<comment type="caution">
    <text evidence="1">The sequence shown here is derived from an EMBL/GenBank/DDBJ whole genome shotgun (WGS) entry which is preliminary data.</text>
</comment>
<evidence type="ECO:0000313" key="2">
    <source>
        <dbReference type="Proteomes" id="UP000886501"/>
    </source>
</evidence>
<organism evidence="1 2">
    <name type="scientific">Thelephora ganbajun</name>
    <name type="common">Ganba fungus</name>
    <dbReference type="NCBI Taxonomy" id="370292"/>
    <lineage>
        <taxon>Eukaryota</taxon>
        <taxon>Fungi</taxon>
        <taxon>Dikarya</taxon>
        <taxon>Basidiomycota</taxon>
        <taxon>Agaricomycotina</taxon>
        <taxon>Agaricomycetes</taxon>
        <taxon>Thelephorales</taxon>
        <taxon>Thelephoraceae</taxon>
        <taxon>Thelephora</taxon>
    </lineage>
</organism>
<sequence length="352" mass="39373">MDDLVQDYARLTSLAQFQLPSASPGAFNRVQDTLLNEILLDPHFRVYPPAPEYQLRFWKWTIQGLEALIDDEDTEIDARIYDRLVELIQSTPNSQLATRDSAPPSPSYITHYLRLCPETPNAIHRVTLLESRTTVEQGTTGLKTWPAAHALARWLGKHPERVKGKRVLELGSGVGYLGLVVAAIQLDTPEQEKSEPSIWLTDVNNVVLSRCRDNLDLSCNASARHRRLRLRQLDWFSALDADRISSVRGLMAEADPDVILGADIVYDPSIIPPLIATLHLAISANKSAGRYPVSALLALTVRRPETSRRFLDAAEEVFIITTLDITTEEIELGQNDGHSGQEIIIIQLDMKD</sequence>
<accession>A0ACB6Z3I6</accession>